<dbReference type="PRINTS" id="PR00046">
    <property type="entry name" value="SIGMA70FCT"/>
</dbReference>
<evidence type="ECO:0000256" key="2">
    <source>
        <dbReference type="ARBA" id="ARBA00022969"/>
    </source>
</evidence>
<dbReference type="PIRSF" id="PIRSF000770">
    <property type="entry name" value="RNA_pol_sigma-SigE/K"/>
    <property type="match status" value="1"/>
</dbReference>
<dbReference type="PROSITE" id="PS00715">
    <property type="entry name" value="SIGMA70_1"/>
    <property type="match status" value="1"/>
</dbReference>
<keyword evidence="2" id="KW-0749">Sporulation</keyword>
<dbReference type="NCBIfam" id="TIGR02980">
    <property type="entry name" value="SigBFG"/>
    <property type="match status" value="1"/>
</dbReference>
<evidence type="ECO:0000313" key="10">
    <source>
        <dbReference type="Proteomes" id="UP000824118"/>
    </source>
</evidence>
<evidence type="ECO:0000256" key="7">
    <source>
        <dbReference type="RuleBase" id="RU362124"/>
    </source>
</evidence>
<dbReference type="PROSITE" id="PS00716">
    <property type="entry name" value="SIGMA70_2"/>
    <property type="match status" value="1"/>
</dbReference>
<dbReference type="InterPro" id="IPR014322">
    <property type="entry name" value="RNA_pol_sigma-B/F/G"/>
</dbReference>
<reference evidence="9" key="2">
    <citation type="journal article" date="2021" name="PeerJ">
        <title>Extensive microbial diversity within the chicken gut microbiome revealed by metagenomics and culture.</title>
        <authorList>
            <person name="Gilroy R."/>
            <person name="Ravi A."/>
            <person name="Getino M."/>
            <person name="Pursley I."/>
            <person name="Horton D.L."/>
            <person name="Alikhan N.F."/>
            <person name="Baker D."/>
            <person name="Gharbi K."/>
            <person name="Hall N."/>
            <person name="Watson M."/>
            <person name="Adriaenssens E.M."/>
            <person name="Foster-Nyarko E."/>
            <person name="Jarju S."/>
            <person name="Secka A."/>
            <person name="Antonio M."/>
            <person name="Oren A."/>
            <person name="Chaudhuri R.R."/>
            <person name="La Ragione R."/>
            <person name="Hildebrand F."/>
            <person name="Pallen M.J."/>
        </authorList>
    </citation>
    <scope>NUCLEOTIDE SEQUENCE</scope>
    <source>
        <strain evidence="9">ChiGjej1B1-1684</strain>
    </source>
</reference>
<gene>
    <name evidence="9" type="primary">sigG</name>
    <name evidence="9" type="ORF">IAD22_01485</name>
</gene>
<proteinExistence type="inferred from homology"/>
<dbReference type="EMBL" id="DVNG01000020">
    <property type="protein sequence ID" value="HIU49672.1"/>
    <property type="molecule type" value="Genomic_DNA"/>
</dbReference>
<comment type="similarity">
    <text evidence="1 7">Belongs to the sigma-70 factor family.</text>
</comment>
<evidence type="ECO:0000256" key="5">
    <source>
        <dbReference type="ARBA" id="ARBA00023125"/>
    </source>
</evidence>
<dbReference type="InterPro" id="IPR007624">
    <property type="entry name" value="RNA_pol_sigma70_r3"/>
</dbReference>
<dbReference type="SUPFAM" id="SSF88659">
    <property type="entry name" value="Sigma3 and sigma4 domains of RNA polymerase sigma factors"/>
    <property type="match status" value="2"/>
</dbReference>
<dbReference type="Proteomes" id="UP000824118">
    <property type="component" value="Unassembled WGS sequence"/>
</dbReference>
<dbReference type="Pfam" id="PF04539">
    <property type="entry name" value="Sigma70_r3"/>
    <property type="match status" value="1"/>
</dbReference>
<accession>A0A9D1S7T1</accession>
<organism evidence="9 10">
    <name type="scientific">Candidatus Limousia pullorum</name>
    <dbReference type="NCBI Taxonomy" id="2840860"/>
    <lineage>
        <taxon>Bacteria</taxon>
        <taxon>Bacillati</taxon>
        <taxon>Bacillota</taxon>
        <taxon>Clostridia</taxon>
        <taxon>Eubacteriales</taxon>
        <taxon>Oscillospiraceae</taxon>
        <taxon>Oscillospiraceae incertae sedis</taxon>
        <taxon>Candidatus Limousia</taxon>
    </lineage>
</organism>
<dbReference type="GO" id="GO:0006352">
    <property type="term" value="P:DNA-templated transcription initiation"/>
    <property type="evidence" value="ECO:0007669"/>
    <property type="project" value="InterPro"/>
</dbReference>
<keyword evidence="5 7" id="KW-0238">DNA-binding</keyword>
<evidence type="ECO:0000256" key="1">
    <source>
        <dbReference type="ARBA" id="ARBA00007788"/>
    </source>
</evidence>
<dbReference type="Pfam" id="PF04542">
    <property type="entry name" value="Sigma70_r2"/>
    <property type="match status" value="1"/>
</dbReference>
<dbReference type="InterPro" id="IPR007627">
    <property type="entry name" value="RNA_pol_sigma70_r2"/>
</dbReference>
<dbReference type="InterPro" id="IPR014284">
    <property type="entry name" value="RNA_pol_sigma-70_dom"/>
</dbReference>
<dbReference type="InterPro" id="IPR007630">
    <property type="entry name" value="RNA_pol_sigma70_r4"/>
</dbReference>
<evidence type="ECO:0000256" key="3">
    <source>
        <dbReference type="ARBA" id="ARBA00023015"/>
    </source>
</evidence>
<reference evidence="9" key="1">
    <citation type="submission" date="2020-10" db="EMBL/GenBank/DDBJ databases">
        <authorList>
            <person name="Gilroy R."/>
        </authorList>
    </citation>
    <scope>NUCLEOTIDE SEQUENCE</scope>
    <source>
        <strain evidence="9">ChiGjej1B1-1684</strain>
    </source>
</reference>
<dbReference type="GO" id="GO:0016987">
    <property type="term" value="F:sigma factor activity"/>
    <property type="evidence" value="ECO:0007669"/>
    <property type="project" value="UniProtKB-KW"/>
</dbReference>
<comment type="caution">
    <text evidence="9">The sequence shown here is derived from an EMBL/GenBank/DDBJ whole genome shotgun (WGS) entry which is preliminary data.</text>
</comment>
<dbReference type="InterPro" id="IPR000943">
    <property type="entry name" value="RNA_pol_sigma70"/>
</dbReference>
<dbReference type="InterPro" id="IPR001387">
    <property type="entry name" value="Cro/C1-type_HTH"/>
</dbReference>
<dbReference type="CDD" id="cd06171">
    <property type="entry name" value="Sigma70_r4"/>
    <property type="match status" value="1"/>
</dbReference>
<feature type="domain" description="HTH cro/C1-type" evidence="8">
    <location>
        <begin position="227"/>
        <end position="254"/>
    </location>
</feature>
<evidence type="ECO:0000256" key="4">
    <source>
        <dbReference type="ARBA" id="ARBA00023082"/>
    </source>
</evidence>
<dbReference type="PANTHER" id="PTHR30603:SF17">
    <property type="entry name" value="RNA POLYMERASE SIGMA-G FACTOR"/>
    <property type="match status" value="1"/>
</dbReference>
<dbReference type="InterPro" id="IPR050239">
    <property type="entry name" value="Sigma-70_RNA_pol_init_factors"/>
</dbReference>
<name>A0A9D1S7T1_9FIRM</name>
<evidence type="ECO:0000313" key="9">
    <source>
        <dbReference type="EMBL" id="HIU49672.1"/>
    </source>
</evidence>
<dbReference type="PROSITE" id="PS50943">
    <property type="entry name" value="HTH_CROC1"/>
    <property type="match status" value="1"/>
</dbReference>
<keyword evidence="3 7" id="KW-0805">Transcription regulation</keyword>
<evidence type="ECO:0000256" key="6">
    <source>
        <dbReference type="ARBA" id="ARBA00023163"/>
    </source>
</evidence>
<dbReference type="PANTHER" id="PTHR30603">
    <property type="entry name" value="RNA POLYMERASE SIGMA FACTOR RPO"/>
    <property type="match status" value="1"/>
</dbReference>
<protein>
    <recommendedName>
        <fullName evidence="7">RNA polymerase sigma factor</fullName>
    </recommendedName>
</protein>
<dbReference type="NCBIfam" id="TIGR02937">
    <property type="entry name" value="sigma70-ECF"/>
    <property type="match status" value="2"/>
</dbReference>
<keyword evidence="4 7" id="KW-0731">Sigma factor</keyword>
<sequence>MQYNKVEICGVNTSSLKVLKESEKLELLKIMKTGSKKEAKAAREKLINGNLRLVLSVIQRFANRGENADDLFQVGVIGLIKAIDNFDPTLDVRFSTYGVPMIIGELRRHLRDYNCIRVSRSVRDTAYHAMQVKEKLTLKNNREPTVEEIAKELNIPKENVVLALEAIVEPVSLYEPVFNDGADTVYVMDQIGDKNDDTSWLDEISMKEAMKNLSDREKRILGLRFFKGKTQTEVAKEIGISQAQVSRIEKGAVNRIKSSLF</sequence>
<dbReference type="InterPro" id="IPR013324">
    <property type="entry name" value="RNA_pol_sigma_r3/r4-like"/>
</dbReference>
<keyword evidence="6 7" id="KW-0804">Transcription</keyword>
<dbReference type="NCBIfam" id="NF006071">
    <property type="entry name" value="PRK08215.1"/>
    <property type="match status" value="1"/>
</dbReference>
<dbReference type="Gene3D" id="1.20.120.1810">
    <property type="match status" value="1"/>
</dbReference>
<comment type="function">
    <text evidence="7">Sigma factors are initiation factors that promote the attachment of RNA polymerase to specific initiation sites and are then released.</text>
</comment>
<dbReference type="InterPro" id="IPR013325">
    <property type="entry name" value="RNA_pol_sigma_r2"/>
</dbReference>
<dbReference type="GO" id="GO:0030435">
    <property type="term" value="P:sporulation resulting in formation of a cellular spore"/>
    <property type="evidence" value="ECO:0007669"/>
    <property type="project" value="UniProtKB-KW"/>
</dbReference>
<evidence type="ECO:0000259" key="8">
    <source>
        <dbReference type="PROSITE" id="PS50943"/>
    </source>
</evidence>
<dbReference type="Gene3D" id="1.20.140.160">
    <property type="match status" value="1"/>
</dbReference>
<dbReference type="AlphaFoldDB" id="A0A9D1S7T1"/>
<dbReference type="Pfam" id="PF04545">
    <property type="entry name" value="Sigma70_r4"/>
    <property type="match status" value="1"/>
</dbReference>
<dbReference type="SUPFAM" id="SSF88946">
    <property type="entry name" value="Sigma2 domain of RNA polymerase sigma factors"/>
    <property type="match status" value="1"/>
</dbReference>
<dbReference type="GO" id="GO:0003677">
    <property type="term" value="F:DNA binding"/>
    <property type="evidence" value="ECO:0007669"/>
    <property type="project" value="UniProtKB-KW"/>
</dbReference>